<feature type="domain" description="Zn(2)-C6 fungal-type" evidence="8">
    <location>
        <begin position="14"/>
        <end position="43"/>
    </location>
</feature>
<sequence>MASLHLKRKRPLFSCVECRRRKVRCDRQDPCDRCLKAKIPCLYQDGSENGEVQQPLPPAKQCGLNYGAELASIPITSGRSSDGVPLHGRPLEGLDSQLEGHSRHGARTDSEHQPGVHLRKYHEDGLSHQHGRLRGTLSKARLLGTTHPMTTYRQCDELYPTGVHGDVVGRKESTKPALLSEVQSLIASSKRVARAIKKTQMSPFPALDEAIVSMPPRDVVDTLIEHYFRVAEGPFRILHIPSFRREYATFYDEPTGRRPVFTVILLLVVSIGVCVCRDVAIESPLRPRTRQWTQTAQSWLSNSMHKDRTTIFGLQAQCLLSLALQFQQLKPQAVWLAQGNLLRTAIYMGLHRDGRHFPKMPFFHAEMRRRLWSTILELEVQAMLDLGMAPLTGEQDFDTEPPLNIDDDEFDETTPEPPRSPAPSRWTHASLQILLRRSLKTRLQVVRLMNDSFSDPSYDDILRLTRALGPSLSDAGQDTTAPPTAFHRNLANYLTRRFLLALHRPFAAQALHNPRYYYSRKVCLDCALLLLSPEPDPDFNHMLLVTVTLFRHIMHYTAITLCMEIIVQIKEDQLEPELLRLHQGNRDRLLAVVRSVSPVTEKRLHMGETNVKSHVFLHMAIAQIEAMEQGLDLHEHVLTASKRSAEQALRILRSQSALGNGNMEETPGSAYTSVASSGLEDMFHPSFHEDGEVDLDFGDTLSSLFTGWADQFPL</sequence>
<evidence type="ECO:0000256" key="7">
    <source>
        <dbReference type="SAM" id="MobiDB-lite"/>
    </source>
</evidence>
<dbReference type="CDD" id="cd12148">
    <property type="entry name" value="fungal_TF_MHR"/>
    <property type="match status" value="1"/>
</dbReference>
<evidence type="ECO:0000313" key="9">
    <source>
        <dbReference type="EMBL" id="KAE8349241.1"/>
    </source>
</evidence>
<dbReference type="InterPro" id="IPR007219">
    <property type="entry name" value="XnlR_reg_dom"/>
</dbReference>
<keyword evidence="2" id="KW-0862">Zinc</keyword>
<feature type="compositionally biased region" description="Acidic residues" evidence="7">
    <location>
        <begin position="395"/>
        <end position="414"/>
    </location>
</feature>
<dbReference type="Pfam" id="PF04082">
    <property type="entry name" value="Fungal_trans"/>
    <property type="match status" value="1"/>
</dbReference>
<dbReference type="GO" id="GO:0008270">
    <property type="term" value="F:zinc ion binding"/>
    <property type="evidence" value="ECO:0007669"/>
    <property type="project" value="InterPro"/>
</dbReference>
<accession>A0A5N6YUX1</accession>
<feature type="compositionally biased region" description="Basic and acidic residues" evidence="7">
    <location>
        <begin position="98"/>
        <end position="114"/>
    </location>
</feature>
<organism evidence="9 10">
    <name type="scientific">Aspergillus coremiiformis</name>
    <dbReference type="NCBI Taxonomy" id="138285"/>
    <lineage>
        <taxon>Eukaryota</taxon>
        <taxon>Fungi</taxon>
        <taxon>Dikarya</taxon>
        <taxon>Ascomycota</taxon>
        <taxon>Pezizomycotina</taxon>
        <taxon>Eurotiomycetes</taxon>
        <taxon>Eurotiomycetidae</taxon>
        <taxon>Eurotiales</taxon>
        <taxon>Aspergillaceae</taxon>
        <taxon>Aspergillus</taxon>
        <taxon>Aspergillus subgen. Circumdati</taxon>
    </lineage>
</organism>
<evidence type="ECO:0000256" key="2">
    <source>
        <dbReference type="ARBA" id="ARBA00022833"/>
    </source>
</evidence>
<dbReference type="Gene3D" id="4.10.240.10">
    <property type="entry name" value="Zn(2)-C6 fungal-type DNA-binding domain"/>
    <property type="match status" value="1"/>
</dbReference>
<dbReference type="PANTHER" id="PTHR31944:SF131">
    <property type="entry name" value="HEME-RESPONSIVE ZINC FINGER TRANSCRIPTION FACTOR HAP1"/>
    <property type="match status" value="1"/>
</dbReference>
<dbReference type="AlphaFoldDB" id="A0A5N6YUX1"/>
<evidence type="ECO:0000256" key="6">
    <source>
        <dbReference type="ARBA" id="ARBA00023242"/>
    </source>
</evidence>
<dbReference type="PANTHER" id="PTHR31944">
    <property type="entry name" value="HEME-RESPONSIVE ZINC FINGER TRANSCRIPTION FACTOR HAP1"/>
    <property type="match status" value="1"/>
</dbReference>
<keyword evidence="6" id="KW-0539">Nucleus</keyword>
<feature type="region of interest" description="Disordered" evidence="7">
    <location>
        <begin position="76"/>
        <end position="115"/>
    </location>
</feature>
<dbReference type="SMART" id="SM00906">
    <property type="entry name" value="Fungal_trans"/>
    <property type="match status" value="1"/>
</dbReference>
<evidence type="ECO:0000256" key="4">
    <source>
        <dbReference type="ARBA" id="ARBA00023125"/>
    </source>
</evidence>
<feature type="region of interest" description="Disordered" evidence="7">
    <location>
        <begin position="393"/>
        <end position="425"/>
    </location>
</feature>
<evidence type="ECO:0000256" key="5">
    <source>
        <dbReference type="ARBA" id="ARBA00023163"/>
    </source>
</evidence>
<dbReference type="GO" id="GO:0005634">
    <property type="term" value="C:nucleus"/>
    <property type="evidence" value="ECO:0007669"/>
    <property type="project" value="TreeGrafter"/>
</dbReference>
<dbReference type="PROSITE" id="PS00463">
    <property type="entry name" value="ZN2_CY6_FUNGAL_1"/>
    <property type="match status" value="1"/>
</dbReference>
<keyword evidence="1" id="KW-0479">Metal-binding</keyword>
<evidence type="ECO:0000256" key="1">
    <source>
        <dbReference type="ARBA" id="ARBA00022723"/>
    </source>
</evidence>
<gene>
    <name evidence="9" type="ORF">BDV28DRAFT_64366</name>
</gene>
<dbReference type="InterPro" id="IPR051430">
    <property type="entry name" value="Fungal_TF_Env_Response"/>
</dbReference>
<dbReference type="InterPro" id="IPR001138">
    <property type="entry name" value="Zn2Cys6_DnaBD"/>
</dbReference>
<name>A0A5N6YUX1_9EURO</name>
<dbReference type="Pfam" id="PF00172">
    <property type="entry name" value="Zn_clus"/>
    <property type="match status" value="1"/>
</dbReference>
<dbReference type="CDD" id="cd00067">
    <property type="entry name" value="GAL4"/>
    <property type="match status" value="1"/>
</dbReference>
<keyword evidence="3" id="KW-0805">Transcription regulation</keyword>
<keyword evidence="5" id="KW-0804">Transcription</keyword>
<keyword evidence="4" id="KW-0238">DNA-binding</keyword>
<keyword evidence="10" id="KW-1185">Reference proteome</keyword>
<dbReference type="SMART" id="SM00066">
    <property type="entry name" value="GAL4"/>
    <property type="match status" value="1"/>
</dbReference>
<dbReference type="Proteomes" id="UP000327118">
    <property type="component" value="Unassembled WGS sequence"/>
</dbReference>
<dbReference type="PROSITE" id="PS50048">
    <property type="entry name" value="ZN2_CY6_FUNGAL_2"/>
    <property type="match status" value="1"/>
</dbReference>
<reference evidence="10" key="1">
    <citation type="submission" date="2019-04" db="EMBL/GenBank/DDBJ databases">
        <title>Friends and foes A comparative genomics studyof 23 Aspergillus species from section Flavi.</title>
        <authorList>
            <consortium name="DOE Joint Genome Institute"/>
            <person name="Kjaerbolling I."/>
            <person name="Vesth T."/>
            <person name="Frisvad J.C."/>
            <person name="Nybo J.L."/>
            <person name="Theobald S."/>
            <person name="Kildgaard S."/>
            <person name="Isbrandt T."/>
            <person name="Kuo A."/>
            <person name="Sato A."/>
            <person name="Lyhne E.K."/>
            <person name="Kogle M.E."/>
            <person name="Wiebenga A."/>
            <person name="Kun R.S."/>
            <person name="Lubbers R.J."/>
            <person name="Makela M.R."/>
            <person name="Barry K."/>
            <person name="Chovatia M."/>
            <person name="Clum A."/>
            <person name="Daum C."/>
            <person name="Haridas S."/>
            <person name="He G."/>
            <person name="LaButti K."/>
            <person name="Lipzen A."/>
            <person name="Mondo S."/>
            <person name="Riley R."/>
            <person name="Salamov A."/>
            <person name="Simmons B.A."/>
            <person name="Magnuson J.K."/>
            <person name="Henrissat B."/>
            <person name="Mortensen U.H."/>
            <person name="Larsen T.O."/>
            <person name="Devries R.P."/>
            <person name="Grigoriev I.V."/>
            <person name="Machida M."/>
            <person name="Baker S.E."/>
            <person name="Andersen M.R."/>
        </authorList>
    </citation>
    <scope>NUCLEOTIDE SEQUENCE [LARGE SCALE GENOMIC DNA]</scope>
    <source>
        <strain evidence="10">CBS 553.77</strain>
    </source>
</reference>
<proteinExistence type="predicted"/>
<evidence type="ECO:0000256" key="3">
    <source>
        <dbReference type="ARBA" id="ARBA00023015"/>
    </source>
</evidence>
<dbReference type="GO" id="GO:0006351">
    <property type="term" value="P:DNA-templated transcription"/>
    <property type="evidence" value="ECO:0007669"/>
    <property type="project" value="InterPro"/>
</dbReference>
<dbReference type="EMBL" id="ML739328">
    <property type="protein sequence ID" value="KAE8349241.1"/>
    <property type="molecule type" value="Genomic_DNA"/>
</dbReference>
<dbReference type="InterPro" id="IPR036864">
    <property type="entry name" value="Zn2-C6_fun-type_DNA-bd_sf"/>
</dbReference>
<dbReference type="SUPFAM" id="SSF57701">
    <property type="entry name" value="Zn2/Cys6 DNA-binding domain"/>
    <property type="match status" value="1"/>
</dbReference>
<evidence type="ECO:0000313" key="10">
    <source>
        <dbReference type="Proteomes" id="UP000327118"/>
    </source>
</evidence>
<dbReference type="OrthoDB" id="4337792at2759"/>
<evidence type="ECO:0000259" key="8">
    <source>
        <dbReference type="PROSITE" id="PS50048"/>
    </source>
</evidence>
<dbReference type="GO" id="GO:0001228">
    <property type="term" value="F:DNA-binding transcription activator activity, RNA polymerase II-specific"/>
    <property type="evidence" value="ECO:0007669"/>
    <property type="project" value="TreeGrafter"/>
</dbReference>
<protein>
    <recommendedName>
        <fullName evidence="8">Zn(2)-C6 fungal-type domain-containing protein</fullName>
    </recommendedName>
</protein>
<dbReference type="GO" id="GO:0000978">
    <property type="term" value="F:RNA polymerase II cis-regulatory region sequence-specific DNA binding"/>
    <property type="evidence" value="ECO:0007669"/>
    <property type="project" value="TreeGrafter"/>
</dbReference>